<reference evidence="4 5" key="1">
    <citation type="submission" date="2023-11" db="EMBL/GenBank/DDBJ databases">
        <title>MicrobeMod: A computational toolkit for identifying prokaryotic methylation and restriction-modification with nanopore sequencing.</title>
        <authorList>
            <person name="Crits-Christoph A."/>
            <person name="Kang S.C."/>
            <person name="Lee H."/>
            <person name="Ostrov N."/>
        </authorList>
    </citation>
    <scope>NUCLEOTIDE SEQUENCE [LARGE SCALE GENOMIC DNA]</scope>
    <source>
        <strain evidence="4 5">DSMZ 700</strain>
    </source>
</reference>
<sequence length="178" mass="18098">MNFKPVLAIVAAGTIAALAGMSSASAGPLNFAFSITGTGTNPGSVTGEIEGLTNNATTAASAVIITSDTIGFPFIQPYNTVGDVFSGLNSFQVTSGSITDFIYFAGTADSSYDLLFNYLGLNGLTTETGSVLNNDGVSGITFTPLDVPEPGSLALLGTGLLGLALILRRRQAKVPPRA</sequence>
<dbReference type="Proteomes" id="UP001279553">
    <property type="component" value="Unassembled WGS sequence"/>
</dbReference>
<evidence type="ECO:0000259" key="3">
    <source>
        <dbReference type="Pfam" id="PF07589"/>
    </source>
</evidence>
<accession>A0AAW9DMR5</accession>
<name>A0AAW9DMR5_ACIAO</name>
<feature type="transmembrane region" description="Helical" evidence="1">
    <location>
        <begin position="150"/>
        <end position="167"/>
    </location>
</feature>
<keyword evidence="1" id="KW-1133">Transmembrane helix</keyword>
<dbReference type="RefSeq" id="WP_319612857.1">
    <property type="nucleotide sequence ID" value="NZ_JAWXYB010000018.1"/>
</dbReference>
<keyword evidence="1" id="KW-0812">Transmembrane</keyword>
<evidence type="ECO:0000313" key="4">
    <source>
        <dbReference type="EMBL" id="MDX5929869.1"/>
    </source>
</evidence>
<comment type="caution">
    <text evidence="4">The sequence shown here is derived from an EMBL/GenBank/DDBJ whole genome shotgun (WGS) entry which is preliminary data.</text>
</comment>
<evidence type="ECO:0000256" key="2">
    <source>
        <dbReference type="SAM" id="SignalP"/>
    </source>
</evidence>
<feature type="signal peptide" evidence="2">
    <location>
        <begin position="1"/>
        <end position="26"/>
    </location>
</feature>
<dbReference type="InterPro" id="IPR013424">
    <property type="entry name" value="Ice-binding_C"/>
</dbReference>
<feature type="chain" id="PRO_5043364845" evidence="2">
    <location>
        <begin position="27"/>
        <end position="178"/>
    </location>
</feature>
<dbReference type="Pfam" id="PF07589">
    <property type="entry name" value="PEP-CTERM"/>
    <property type="match status" value="1"/>
</dbReference>
<feature type="domain" description="Ice-binding protein C-terminal" evidence="3">
    <location>
        <begin position="146"/>
        <end position="170"/>
    </location>
</feature>
<organism evidence="4 5">
    <name type="scientific">Acidiphilium acidophilum</name>
    <name type="common">Thiobacillus acidophilus</name>
    <dbReference type="NCBI Taxonomy" id="76588"/>
    <lineage>
        <taxon>Bacteria</taxon>
        <taxon>Pseudomonadati</taxon>
        <taxon>Pseudomonadota</taxon>
        <taxon>Alphaproteobacteria</taxon>
        <taxon>Acetobacterales</taxon>
        <taxon>Acidocellaceae</taxon>
        <taxon>Acidiphilium</taxon>
    </lineage>
</organism>
<protein>
    <submittedName>
        <fullName evidence="4">PEP-CTERM sorting domain-containing protein</fullName>
    </submittedName>
</protein>
<gene>
    <name evidence="4" type="ORF">SIL87_03720</name>
</gene>
<proteinExistence type="predicted"/>
<dbReference type="EMBL" id="JAWXYB010000018">
    <property type="protein sequence ID" value="MDX5929869.1"/>
    <property type="molecule type" value="Genomic_DNA"/>
</dbReference>
<evidence type="ECO:0000256" key="1">
    <source>
        <dbReference type="SAM" id="Phobius"/>
    </source>
</evidence>
<keyword evidence="5" id="KW-1185">Reference proteome</keyword>
<keyword evidence="2" id="KW-0732">Signal</keyword>
<dbReference type="AlphaFoldDB" id="A0AAW9DMR5"/>
<keyword evidence="1" id="KW-0472">Membrane</keyword>
<dbReference type="NCBIfam" id="TIGR02595">
    <property type="entry name" value="PEP_CTERM"/>
    <property type="match status" value="1"/>
</dbReference>
<evidence type="ECO:0000313" key="5">
    <source>
        <dbReference type="Proteomes" id="UP001279553"/>
    </source>
</evidence>